<dbReference type="GO" id="GO:0016020">
    <property type="term" value="C:membrane"/>
    <property type="evidence" value="ECO:0007669"/>
    <property type="project" value="InterPro"/>
</dbReference>
<dbReference type="PANTHER" id="PTHR24421">
    <property type="entry name" value="NITRATE/NITRITE SENSOR PROTEIN NARX-RELATED"/>
    <property type="match status" value="1"/>
</dbReference>
<dbReference type="GO" id="GO:0000155">
    <property type="term" value="F:phosphorelay sensor kinase activity"/>
    <property type="evidence" value="ECO:0007669"/>
    <property type="project" value="InterPro"/>
</dbReference>
<dbReference type="InterPro" id="IPR011712">
    <property type="entry name" value="Sig_transdc_His_kin_sub3_dim/P"/>
</dbReference>
<protein>
    <recommendedName>
        <fullName evidence="7">PAC domain-containing protein</fullName>
    </recommendedName>
</protein>
<keyword evidence="3" id="KW-0175">Coiled coil</keyword>
<dbReference type="PROSITE" id="PS50113">
    <property type="entry name" value="PAC"/>
    <property type="match status" value="1"/>
</dbReference>
<proteinExistence type="predicted"/>
<sequence length="277" mass="32200">AIENARLYEEVRKELAERKKAEDRIKRAAEEWRTTFDSITDLVSVCDKDFRLTRVNKAFADVAKKKPKELIGKPCYEVVHGTNEPTPNCPHKVTIETKKPATADFFEPHLGMHLELSTSPIFDEKGEVVASAHLIRDITERKRAEEELGKYRDHLEELVEERTAELQHEITERKRAEEALRERDRQLENQERRRLAQEVHDGLIQDITSMALQLELCERFMAKDPERAREQLNKVKIQARVSLQRARELVSDLRLAGPRKKGLVEALSEHIARLNEE</sequence>
<dbReference type="PROSITE" id="PS50112">
    <property type="entry name" value="PAS"/>
    <property type="match status" value="1"/>
</dbReference>
<evidence type="ECO:0000256" key="3">
    <source>
        <dbReference type="SAM" id="Coils"/>
    </source>
</evidence>
<feature type="domain" description="PAS" evidence="4">
    <location>
        <begin position="28"/>
        <end position="80"/>
    </location>
</feature>
<comment type="caution">
    <text evidence="6">The sequence shown here is derived from an EMBL/GenBank/DDBJ whole genome shotgun (WGS) entry which is preliminary data.</text>
</comment>
<dbReference type="SMART" id="SM00091">
    <property type="entry name" value="PAS"/>
    <property type="match status" value="1"/>
</dbReference>
<dbReference type="InterPro" id="IPR035965">
    <property type="entry name" value="PAS-like_dom_sf"/>
</dbReference>
<evidence type="ECO:0000256" key="2">
    <source>
        <dbReference type="ARBA" id="ARBA00022777"/>
    </source>
</evidence>
<dbReference type="Gene3D" id="3.30.450.20">
    <property type="entry name" value="PAS domain"/>
    <property type="match status" value="1"/>
</dbReference>
<dbReference type="EMBL" id="BARS01017751">
    <property type="protein sequence ID" value="GAF87188.1"/>
    <property type="molecule type" value="Genomic_DNA"/>
</dbReference>
<keyword evidence="1" id="KW-0808">Transferase</keyword>
<feature type="coiled-coil region" evidence="3">
    <location>
        <begin position="141"/>
        <end position="193"/>
    </location>
</feature>
<dbReference type="Pfam" id="PF08448">
    <property type="entry name" value="PAS_4"/>
    <property type="match status" value="1"/>
</dbReference>
<feature type="domain" description="PAC" evidence="5">
    <location>
        <begin position="99"/>
        <end position="150"/>
    </location>
</feature>
<reference evidence="6" key="1">
    <citation type="journal article" date="2014" name="Front. Microbiol.">
        <title>High frequency of phylogenetically diverse reductive dehalogenase-homologous genes in deep subseafloor sedimentary metagenomes.</title>
        <authorList>
            <person name="Kawai M."/>
            <person name="Futagami T."/>
            <person name="Toyoda A."/>
            <person name="Takaki Y."/>
            <person name="Nishi S."/>
            <person name="Hori S."/>
            <person name="Arai W."/>
            <person name="Tsubouchi T."/>
            <person name="Morono Y."/>
            <person name="Uchiyama I."/>
            <person name="Ito T."/>
            <person name="Fujiyama A."/>
            <person name="Inagaki F."/>
            <person name="Takami H."/>
        </authorList>
    </citation>
    <scope>NUCLEOTIDE SEQUENCE</scope>
    <source>
        <strain evidence="6">Expedition CK06-06</strain>
    </source>
</reference>
<dbReference type="GO" id="GO:0046983">
    <property type="term" value="F:protein dimerization activity"/>
    <property type="evidence" value="ECO:0007669"/>
    <property type="project" value="InterPro"/>
</dbReference>
<dbReference type="AlphaFoldDB" id="X0T147"/>
<feature type="non-terminal residue" evidence="6">
    <location>
        <position position="277"/>
    </location>
</feature>
<dbReference type="Gene3D" id="1.20.5.1930">
    <property type="match status" value="1"/>
</dbReference>
<feature type="non-terminal residue" evidence="6">
    <location>
        <position position="1"/>
    </location>
</feature>
<evidence type="ECO:0000313" key="6">
    <source>
        <dbReference type="EMBL" id="GAF87188.1"/>
    </source>
</evidence>
<organism evidence="6">
    <name type="scientific">marine sediment metagenome</name>
    <dbReference type="NCBI Taxonomy" id="412755"/>
    <lineage>
        <taxon>unclassified sequences</taxon>
        <taxon>metagenomes</taxon>
        <taxon>ecological metagenomes</taxon>
    </lineage>
</organism>
<evidence type="ECO:0000259" key="5">
    <source>
        <dbReference type="PROSITE" id="PS50113"/>
    </source>
</evidence>
<keyword evidence="2" id="KW-0418">Kinase</keyword>
<evidence type="ECO:0000259" key="4">
    <source>
        <dbReference type="PROSITE" id="PS50112"/>
    </source>
</evidence>
<dbReference type="InterPro" id="IPR013656">
    <property type="entry name" value="PAS_4"/>
</dbReference>
<dbReference type="Pfam" id="PF07730">
    <property type="entry name" value="HisKA_3"/>
    <property type="match status" value="1"/>
</dbReference>
<feature type="coiled-coil region" evidence="3">
    <location>
        <begin position="4"/>
        <end position="31"/>
    </location>
</feature>
<accession>X0T147</accession>
<dbReference type="NCBIfam" id="TIGR00229">
    <property type="entry name" value="sensory_box"/>
    <property type="match status" value="1"/>
</dbReference>
<dbReference type="InterPro" id="IPR050482">
    <property type="entry name" value="Sensor_HK_TwoCompSys"/>
</dbReference>
<gene>
    <name evidence="6" type="ORF">S01H1_28988</name>
</gene>
<dbReference type="CDD" id="cd00130">
    <property type="entry name" value="PAS"/>
    <property type="match status" value="1"/>
</dbReference>
<evidence type="ECO:0008006" key="7">
    <source>
        <dbReference type="Google" id="ProtNLM"/>
    </source>
</evidence>
<name>X0T147_9ZZZZ</name>
<dbReference type="SUPFAM" id="SSF55785">
    <property type="entry name" value="PYP-like sensor domain (PAS domain)"/>
    <property type="match status" value="1"/>
</dbReference>
<dbReference type="InterPro" id="IPR000014">
    <property type="entry name" value="PAS"/>
</dbReference>
<evidence type="ECO:0000256" key="1">
    <source>
        <dbReference type="ARBA" id="ARBA00022679"/>
    </source>
</evidence>
<dbReference type="InterPro" id="IPR000700">
    <property type="entry name" value="PAS-assoc_C"/>
</dbReference>